<keyword evidence="1" id="KW-0472">Membrane</keyword>
<accession>A0A811KAR4</accession>
<feature type="transmembrane region" description="Helical" evidence="1">
    <location>
        <begin position="99"/>
        <end position="127"/>
    </location>
</feature>
<reference evidence="2" key="1">
    <citation type="submission" date="2020-09" db="EMBL/GenBank/DDBJ databases">
        <authorList>
            <person name="Kikuchi T."/>
        </authorList>
    </citation>
    <scope>NUCLEOTIDE SEQUENCE</scope>
    <source>
        <strain evidence="2">SH1</strain>
    </source>
</reference>
<name>A0A811KAR4_9BILA</name>
<evidence type="ECO:0000313" key="2">
    <source>
        <dbReference type="EMBL" id="CAD5212043.1"/>
    </source>
</evidence>
<dbReference type="PANTHER" id="PTHR34149:SF5">
    <property type="entry name" value="TRANSMEMBRANE PROTEIN"/>
    <property type="match status" value="1"/>
</dbReference>
<keyword evidence="1" id="KW-1133">Transmembrane helix</keyword>
<evidence type="ECO:0000256" key="1">
    <source>
        <dbReference type="SAM" id="Phobius"/>
    </source>
</evidence>
<dbReference type="Pfam" id="PF10853">
    <property type="entry name" value="DUF2650"/>
    <property type="match status" value="1"/>
</dbReference>
<keyword evidence="1" id="KW-0812">Transmembrane</keyword>
<dbReference type="PANTHER" id="PTHR34149">
    <property type="entry name" value="PROTEIN CBG11905-RELATED"/>
    <property type="match status" value="1"/>
</dbReference>
<dbReference type="EMBL" id="CAJFDH010000002">
    <property type="protein sequence ID" value="CAD5212043.1"/>
    <property type="molecule type" value="Genomic_DNA"/>
</dbReference>
<dbReference type="Proteomes" id="UP000614601">
    <property type="component" value="Unassembled WGS sequence"/>
</dbReference>
<feature type="transmembrane region" description="Helical" evidence="1">
    <location>
        <begin position="12"/>
        <end position="29"/>
    </location>
</feature>
<dbReference type="EMBL" id="CAJFCW020000002">
    <property type="protein sequence ID" value="CAG9094957.1"/>
    <property type="molecule type" value="Genomic_DNA"/>
</dbReference>
<comment type="caution">
    <text evidence="2">The sequence shown here is derived from an EMBL/GenBank/DDBJ whole genome shotgun (WGS) entry which is preliminary data.</text>
</comment>
<protein>
    <submittedName>
        <fullName evidence="2">Uncharacterized protein</fullName>
    </submittedName>
</protein>
<keyword evidence="3" id="KW-1185">Reference proteome</keyword>
<gene>
    <name evidence="2" type="ORF">BOKJ2_LOCUS4006</name>
</gene>
<evidence type="ECO:0000313" key="3">
    <source>
        <dbReference type="Proteomes" id="UP000614601"/>
    </source>
</evidence>
<dbReference type="OrthoDB" id="5778674at2759"/>
<dbReference type="Proteomes" id="UP000783686">
    <property type="component" value="Unassembled WGS sequence"/>
</dbReference>
<sequence>MLGRHRLRLGRVIWLGAVLMVYQTAQALFDEPKPLAVWEDPVPSPNVPKPVKWTDKNFGQWCRNFTSGSHFQCPQGSPFHWYYCCGTSMTECCAAPQTWTIVVFGSLFVSTAFLVVLSILAHLDLIWSNDKPQKISMLNYNPVKTPAIV</sequence>
<organism evidence="2 3">
    <name type="scientific">Bursaphelenchus okinawaensis</name>
    <dbReference type="NCBI Taxonomy" id="465554"/>
    <lineage>
        <taxon>Eukaryota</taxon>
        <taxon>Metazoa</taxon>
        <taxon>Ecdysozoa</taxon>
        <taxon>Nematoda</taxon>
        <taxon>Chromadorea</taxon>
        <taxon>Rhabditida</taxon>
        <taxon>Tylenchina</taxon>
        <taxon>Tylenchomorpha</taxon>
        <taxon>Aphelenchoidea</taxon>
        <taxon>Aphelenchoididae</taxon>
        <taxon>Bursaphelenchus</taxon>
    </lineage>
</organism>
<dbReference type="AlphaFoldDB" id="A0A811KAR4"/>
<proteinExistence type="predicted"/>
<dbReference type="InterPro" id="IPR022559">
    <property type="entry name" value="SUP-1-like"/>
</dbReference>